<protein>
    <recommendedName>
        <fullName evidence="2">Integrase catalytic domain-containing protein</fullName>
    </recommendedName>
</protein>
<comment type="similarity">
    <text evidence="1">Belongs to the transposase 8 family.</text>
</comment>
<sequence>MTKQRRTFSAEFKREAAGLVLDQGYSHIEASRSLGVVESALRRQGSQYGSRQFRQRLWRYRMRQSMSRRGNCYDNSPMERVFRSLKTAVGYMTAQEAQRDISHYLMHRYNWVRPHQFNDGLAPAQYEKKLNVVSEIS</sequence>
<dbReference type="SUPFAM" id="SSF46689">
    <property type="entry name" value="Homeodomain-like"/>
    <property type="match status" value="1"/>
</dbReference>
<dbReference type="PANTHER" id="PTHR46889:SF4">
    <property type="entry name" value="TRANSPOSASE INSO FOR INSERTION SEQUENCE ELEMENT IS911B-RELATED"/>
    <property type="match status" value="1"/>
</dbReference>
<dbReference type="InterPro" id="IPR009057">
    <property type="entry name" value="Homeodomain-like_sf"/>
</dbReference>
<evidence type="ECO:0000313" key="3">
    <source>
        <dbReference type="EMBL" id="KPY40078.1"/>
    </source>
</evidence>
<dbReference type="InterPro" id="IPR002514">
    <property type="entry name" value="Transposase_8"/>
</dbReference>
<dbReference type="AlphaFoldDB" id="A0A0P9XVJ8"/>
<accession>A0A0P9XVJ8</accession>
<dbReference type="GO" id="GO:0003677">
    <property type="term" value="F:DNA binding"/>
    <property type="evidence" value="ECO:0007669"/>
    <property type="project" value="InterPro"/>
</dbReference>
<dbReference type="InterPro" id="IPR050900">
    <property type="entry name" value="Transposase_IS3/IS150/IS904"/>
</dbReference>
<dbReference type="GO" id="GO:0015074">
    <property type="term" value="P:DNA integration"/>
    <property type="evidence" value="ECO:0007669"/>
    <property type="project" value="InterPro"/>
</dbReference>
<dbReference type="PATRIC" id="fig|251707.3.peg.3449"/>
<dbReference type="InterPro" id="IPR012337">
    <property type="entry name" value="RNaseH-like_sf"/>
</dbReference>
<dbReference type="InterPro" id="IPR036397">
    <property type="entry name" value="RNaseH_sf"/>
</dbReference>
<name>A0A0P9XVJ8_9PSED</name>
<dbReference type="InterPro" id="IPR001584">
    <property type="entry name" value="Integrase_cat-core"/>
</dbReference>
<organism evidence="3 4">
    <name type="scientific">Pseudomonas syringae pv. primulae</name>
    <dbReference type="NCBI Taxonomy" id="251707"/>
    <lineage>
        <taxon>Bacteria</taxon>
        <taxon>Pseudomonadati</taxon>
        <taxon>Pseudomonadota</taxon>
        <taxon>Gammaproteobacteria</taxon>
        <taxon>Pseudomonadales</taxon>
        <taxon>Pseudomonadaceae</taxon>
        <taxon>Pseudomonas</taxon>
    </lineage>
</organism>
<gene>
    <name evidence="3" type="ORF">ALO52_02574</name>
</gene>
<dbReference type="Pfam" id="PF01527">
    <property type="entry name" value="HTH_Tnp_1"/>
    <property type="match status" value="1"/>
</dbReference>
<proteinExistence type="inferred from homology"/>
<dbReference type="RefSeq" id="WP_081021666.1">
    <property type="nucleotide sequence ID" value="NZ_LJRC01000046.1"/>
</dbReference>
<dbReference type="Pfam" id="PF13683">
    <property type="entry name" value="rve_3"/>
    <property type="match status" value="1"/>
</dbReference>
<dbReference type="SUPFAM" id="SSF53098">
    <property type="entry name" value="Ribonuclease H-like"/>
    <property type="match status" value="1"/>
</dbReference>
<comment type="caution">
    <text evidence="3">The sequence shown here is derived from an EMBL/GenBank/DDBJ whole genome shotgun (WGS) entry which is preliminary data.</text>
</comment>
<reference evidence="3 4" key="1">
    <citation type="submission" date="2015-09" db="EMBL/GenBank/DDBJ databases">
        <title>Genome announcement of multiple Pseudomonas syringae strains.</title>
        <authorList>
            <person name="Thakur S."/>
            <person name="Wang P.W."/>
            <person name="Gong Y."/>
            <person name="Weir B.S."/>
            <person name="Guttman D.S."/>
        </authorList>
    </citation>
    <scope>NUCLEOTIDE SEQUENCE [LARGE SCALE GENOMIC DNA]</scope>
    <source>
        <strain evidence="3 4">ICMP3956</strain>
    </source>
</reference>
<evidence type="ECO:0000259" key="2">
    <source>
        <dbReference type="Pfam" id="PF13683"/>
    </source>
</evidence>
<dbReference type="PANTHER" id="PTHR46889">
    <property type="entry name" value="TRANSPOSASE INSF FOR INSERTION SEQUENCE IS3B-RELATED"/>
    <property type="match status" value="1"/>
</dbReference>
<evidence type="ECO:0000256" key="1">
    <source>
        <dbReference type="ARBA" id="ARBA00009964"/>
    </source>
</evidence>
<dbReference type="Gene3D" id="3.30.420.10">
    <property type="entry name" value="Ribonuclease H-like superfamily/Ribonuclease H"/>
    <property type="match status" value="1"/>
</dbReference>
<dbReference type="GO" id="GO:0006313">
    <property type="term" value="P:DNA transposition"/>
    <property type="evidence" value="ECO:0007669"/>
    <property type="project" value="InterPro"/>
</dbReference>
<dbReference type="GO" id="GO:0004803">
    <property type="term" value="F:transposase activity"/>
    <property type="evidence" value="ECO:0007669"/>
    <property type="project" value="InterPro"/>
</dbReference>
<feature type="domain" description="Integrase catalytic" evidence="2">
    <location>
        <begin position="61"/>
        <end position="117"/>
    </location>
</feature>
<dbReference type="EMBL" id="LJRC01000046">
    <property type="protein sequence ID" value="KPY40078.1"/>
    <property type="molecule type" value="Genomic_DNA"/>
</dbReference>
<evidence type="ECO:0000313" key="4">
    <source>
        <dbReference type="Proteomes" id="UP000050562"/>
    </source>
</evidence>
<dbReference type="Proteomes" id="UP000050562">
    <property type="component" value="Unassembled WGS sequence"/>
</dbReference>